<feature type="non-terminal residue" evidence="1">
    <location>
        <position position="33"/>
    </location>
</feature>
<organism evidence="1">
    <name type="scientific">marine sediment metagenome</name>
    <dbReference type="NCBI Taxonomy" id="412755"/>
    <lineage>
        <taxon>unclassified sequences</taxon>
        <taxon>metagenomes</taxon>
        <taxon>ecological metagenomes</taxon>
    </lineage>
</organism>
<dbReference type="EMBL" id="BARW01043421">
    <property type="protein sequence ID" value="GAJ19838.1"/>
    <property type="molecule type" value="Genomic_DNA"/>
</dbReference>
<reference evidence="1" key="1">
    <citation type="journal article" date="2014" name="Front. Microbiol.">
        <title>High frequency of phylogenetically diverse reductive dehalogenase-homologous genes in deep subseafloor sedimentary metagenomes.</title>
        <authorList>
            <person name="Kawai M."/>
            <person name="Futagami T."/>
            <person name="Toyoda A."/>
            <person name="Takaki Y."/>
            <person name="Nishi S."/>
            <person name="Hori S."/>
            <person name="Arai W."/>
            <person name="Tsubouchi T."/>
            <person name="Morono Y."/>
            <person name="Uchiyama I."/>
            <person name="Ito T."/>
            <person name="Fujiyama A."/>
            <person name="Inagaki F."/>
            <person name="Takami H."/>
        </authorList>
    </citation>
    <scope>NUCLEOTIDE SEQUENCE</scope>
    <source>
        <strain evidence="1">Expedition CK06-06</strain>
    </source>
</reference>
<proteinExistence type="predicted"/>
<gene>
    <name evidence="1" type="ORF">S12H4_63607</name>
</gene>
<name>X1UQT0_9ZZZZ</name>
<comment type="caution">
    <text evidence="1">The sequence shown here is derived from an EMBL/GenBank/DDBJ whole genome shotgun (WGS) entry which is preliminary data.</text>
</comment>
<evidence type="ECO:0000313" key="1">
    <source>
        <dbReference type="EMBL" id="GAJ19838.1"/>
    </source>
</evidence>
<accession>X1UQT0</accession>
<protein>
    <submittedName>
        <fullName evidence="1">Uncharacterized protein</fullName>
    </submittedName>
</protein>
<dbReference type="AlphaFoldDB" id="X1UQT0"/>
<feature type="non-terminal residue" evidence="1">
    <location>
        <position position="1"/>
    </location>
</feature>
<sequence>FFLFMTFLKFSLSDHSINVVRKNKKGMEKVYNH</sequence>